<feature type="domain" description="Plasmid replication protein RepL" evidence="1">
    <location>
        <begin position="46"/>
        <end position="152"/>
    </location>
</feature>
<comment type="caution">
    <text evidence="2">The sequence shown here is derived from an EMBL/GenBank/DDBJ whole genome shotgun (WGS) entry which is preliminary data.</text>
</comment>
<organism evidence="2 3">
    <name type="scientific">Priestia megaterium</name>
    <name type="common">Bacillus megaterium</name>
    <dbReference type="NCBI Taxonomy" id="1404"/>
    <lineage>
        <taxon>Bacteria</taxon>
        <taxon>Bacillati</taxon>
        <taxon>Bacillota</taxon>
        <taxon>Bacilli</taxon>
        <taxon>Bacillales</taxon>
        <taxon>Bacillaceae</taxon>
        <taxon>Priestia</taxon>
    </lineage>
</organism>
<dbReference type="RefSeq" id="WP_274588898.1">
    <property type="nucleotide sequence ID" value="NZ_JARAOX010000164.1"/>
</dbReference>
<accession>A0ABD4WS82</accession>
<reference evidence="2 3" key="1">
    <citation type="submission" date="2023-02" db="EMBL/GenBank/DDBJ databases">
        <authorList>
            <person name="Olszewska D."/>
        </authorList>
    </citation>
    <scope>NUCLEOTIDE SEQUENCE [LARGE SCALE GENOMIC DNA]</scope>
    <source>
        <strain evidence="2 3">FDU301</strain>
    </source>
</reference>
<evidence type="ECO:0000259" key="1">
    <source>
        <dbReference type="Pfam" id="PF05732"/>
    </source>
</evidence>
<protein>
    <submittedName>
        <fullName evidence="2">Replication/maintenance protein RepL</fullName>
    </submittedName>
</protein>
<evidence type="ECO:0000313" key="2">
    <source>
        <dbReference type="EMBL" id="MDD9783104.1"/>
    </source>
</evidence>
<sequence>MDLKAWEKDLIGDTQRKKINKEVKETVTNDDGEKLFQRHIEESYVSKEPDYVKIYLDNILQINNLSSGIQKTLNVLLKRMAYDNIVVLNAYIKKQMAEELGFNTVQSLNNNINKLVKEGIINRKGTGTYEMNPFLFGRGSWDNIKKIRFQVIFEEGKISQKADFDYKDEIAISHEEKTTD</sequence>
<gene>
    <name evidence="2" type="ORF">PVE99_11890</name>
</gene>
<dbReference type="EMBL" id="JARAOX010000164">
    <property type="protein sequence ID" value="MDD9783104.1"/>
    <property type="molecule type" value="Genomic_DNA"/>
</dbReference>
<dbReference type="Pfam" id="PF05732">
    <property type="entry name" value="RepL"/>
    <property type="match status" value="1"/>
</dbReference>
<name>A0ABD4WS82_PRIMG</name>
<dbReference type="Proteomes" id="UP001213771">
    <property type="component" value="Unassembled WGS sequence"/>
</dbReference>
<dbReference type="AlphaFoldDB" id="A0ABD4WS82"/>
<evidence type="ECO:0000313" key="3">
    <source>
        <dbReference type="Proteomes" id="UP001213771"/>
    </source>
</evidence>
<dbReference type="InterPro" id="IPR008813">
    <property type="entry name" value="Plasmid_replication_RepL"/>
</dbReference>
<proteinExistence type="predicted"/>